<dbReference type="GO" id="GO:0071209">
    <property type="term" value="F:U7 snRNA binding"/>
    <property type="evidence" value="ECO:0007669"/>
    <property type="project" value="InterPro"/>
</dbReference>
<dbReference type="InterPro" id="IPR010920">
    <property type="entry name" value="LSM_dom_sf"/>
</dbReference>
<evidence type="ECO:0000313" key="3">
    <source>
        <dbReference type="EMBL" id="CAE0023585.1"/>
    </source>
</evidence>
<dbReference type="InterPro" id="IPR039267">
    <property type="entry name" value="Lsm11"/>
</dbReference>
<dbReference type="PANTHER" id="PTHR21415:SF1">
    <property type="entry name" value="U7 SNRNA-ASSOCIATED SM-LIKE PROTEIN LSM11"/>
    <property type="match status" value="1"/>
</dbReference>
<feature type="compositionally biased region" description="Basic residues" evidence="1">
    <location>
        <begin position="99"/>
        <end position="110"/>
    </location>
</feature>
<feature type="domain" description="Sm" evidence="2">
    <location>
        <begin position="36"/>
        <end position="133"/>
    </location>
</feature>
<dbReference type="AlphaFoldDB" id="A0A7S3E3J9"/>
<dbReference type="EMBL" id="HBHU01009984">
    <property type="protein sequence ID" value="CAE0023585.1"/>
    <property type="molecule type" value="Transcribed_RNA"/>
</dbReference>
<proteinExistence type="predicted"/>
<protein>
    <recommendedName>
        <fullName evidence="2">Sm domain-containing protein</fullName>
    </recommendedName>
</protein>
<dbReference type="GO" id="GO:0005683">
    <property type="term" value="C:U7 snRNP"/>
    <property type="evidence" value="ECO:0007669"/>
    <property type="project" value="TreeGrafter"/>
</dbReference>
<dbReference type="SMART" id="SM00651">
    <property type="entry name" value="Sm"/>
    <property type="match status" value="1"/>
</dbReference>
<name>A0A7S3E3J9_9CHLO</name>
<dbReference type="Pfam" id="PF01423">
    <property type="entry name" value="LSM"/>
    <property type="match status" value="1"/>
</dbReference>
<organism evidence="3">
    <name type="scientific">Chloropicon laureae</name>
    <dbReference type="NCBI Taxonomy" id="464258"/>
    <lineage>
        <taxon>Eukaryota</taxon>
        <taxon>Viridiplantae</taxon>
        <taxon>Chlorophyta</taxon>
        <taxon>Chloropicophyceae</taxon>
        <taxon>Chloropicales</taxon>
        <taxon>Chloropicaceae</taxon>
        <taxon>Chloropicon</taxon>
    </lineage>
</organism>
<evidence type="ECO:0000256" key="1">
    <source>
        <dbReference type="SAM" id="MobiDB-lite"/>
    </source>
</evidence>
<feature type="region of interest" description="Disordered" evidence="1">
    <location>
        <begin position="91"/>
        <end position="110"/>
    </location>
</feature>
<dbReference type="SUPFAM" id="SSF50182">
    <property type="entry name" value="Sm-like ribonucleoproteins"/>
    <property type="match status" value="1"/>
</dbReference>
<gene>
    <name evidence="3" type="ORF">CLAU1311_LOCUS6529</name>
</gene>
<sequence>MGGDVGPDRGGDRVSRCLASMVPEALLSGPLGLLERGMRARKRVLVVTRHRNGIRGVCCGIVAVFDKHFNLVLRDVDEQYSVLHTLPAEATTDSEAGSHHHRHEKRGKKKLKYYKRHLPQVLIRGESVVLVSLNPEGASKYFPSAS</sequence>
<dbReference type="PANTHER" id="PTHR21415">
    <property type="entry name" value="U7 SNRNA-ASSOCIATED SM-LIKE PROTEIN LSM11"/>
    <property type="match status" value="1"/>
</dbReference>
<accession>A0A7S3E3J9</accession>
<evidence type="ECO:0000259" key="2">
    <source>
        <dbReference type="SMART" id="SM00651"/>
    </source>
</evidence>
<dbReference type="Gene3D" id="2.30.30.100">
    <property type="match status" value="1"/>
</dbReference>
<reference evidence="3" key="1">
    <citation type="submission" date="2021-01" db="EMBL/GenBank/DDBJ databases">
        <authorList>
            <person name="Corre E."/>
            <person name="Pelletier E."/>
            <person name="Niang G."/>
            <person name="Scheremetjew M."/>
            <person name="Finn R."/>
            <person name="Kale V."/>
            <person name="Holt S."/>
            <person name="Cochrane G."/>
            <person name="Meng A."/>
            <person name="Brown T."/>
            <person name="Cohen L."/>
        </authorList>
    </citation>
    <scope>NUCLEOTIDE SEQUENCE</scope>
    <source>
        <strain evidence="3">RCC856</strain>
    </source>
</reference>
<dbReference type="GO" id="GO:0006398">
    <property type="term" value="P:mRNA 3'-end processing by stem-loop binding and cleavage"/>
    <property type="evidence" value="ECO:0007669"/>
    <property type="project" value="TreeGrafter"/>
</dbReference>
<dbReference type="InterPro" id="IPR001163">
    <property type="entry name" value="Sm_dom_euk/arc"/>
</dbReference>